<proteinExistence type="predicted"/>
<organism evidence="1 2">
    <name type="scientific">Hibiscus syriacus</name>
    <name type="common">Rose of Sharon</name>
    <dbReference type="NCBI Taxonomy" id="106335"/>
    <lineage>
        <taxon>Eukaryota</taxon>
        <taxon>Viridiplantae</taxon>
        <taxon>Streptophyta</taxon>
        <taxon>Embryophyta</taxon>
        <taxon>Tracheophyta</taxon>
        <taxon>Spermatophyta</taxon>
        <taxon>Magnoliopsida</taxon>
        <taxon>eudicotyledons</taxon>
        <taxon>Gunneridae</taxon>
        <taxon>Pentapetalae</taxon>
        <taxon>rosids</taxon>
        <taxon>malvids</taxon>
        <taxon>Malvales</taxon>
        <taxon>Malvaceae</taxon>
        <taxon>Malvoideae</taxon>
        <taxon>Hibiscus</taxon>
    </lineage>
</organism>
<comment type="caution">
    <text evidence="1">The sequence shown here is derived from an EMBL/GenBank/DDBJ whole genome shotgun (WGS) entry which is preliminary data.</text>
</comment>
<dbReference type="PANTHER" id="PTHR31827:SF1">
    <property type="entry name" value="EMB|CAB89363.1"/>
    <property type="match status" value="1"/>
</dbReference>
<keyword evidence="2" id="KW-1185">Reference proteome</keyword>
<evidence type="ECO:0000313" key="2">
    <source>
        <dbReference type="Proteomes" id="UP000436088"/>
    </source>
</evidence>
<protein>
    <submittedName>
        <fullName evidence="1">Uncharacterized protein</fullName>
    </submittedName>
</protein>
<dbReference type="AlphaFoldDB" id="A0A6A3BKJ5"/>
<name>A0A6A3BKJ5_HIBSY</name>
<dbReference type="PANTHER" id="PTHR31827">
    <property type="entry name" value="EMB|CAB89363.1"/>
    <property type="match status" value="1"/>
</dbReference>
<dbReference type="Proteomes" id="UP000436088">
    <property type="component" value="Unassembled WGS sequence"/>
</dbReference>
<reference evidence="1" key="1">
    <citation type="submission" date="2019-09" db="EMBL/GenBank/DDBJ databases">
        <title>Draft genome information of white flower Hibiscus syriacus.</title>
        <authorList>
            <person name="Kim Y.-M."/>
        </authorList>
    </citation>
    <scope>NUCLEOTIDE SEQUENCE [LARGE SCALE GENOMIC DNA]</scope>
    <source>
        <strain evidence="1">YM2019G1</strain>
    </source>
</reference>
<sequence>MEQETLQISLCVHFECSDQRIVYKMDRADTSGFFAASIKGMDLNKNAQFSHVSELSKNENFGDTILCLNFIGYGGSNKARCGTISKNLHVDLSSAADDGCRLVLGLGPTPSVYLDNYYNVGLSKNKSTTALFTRGVSAEDSELSIPIVDEGSTSTKKSDGYMPSLLFAPKMESRKALVQTQDFFNNRASNSKKCKFAGCSKGARGASGLCIGHGEDKDAKHQGVTKVLRAALPTIPGGCVKAARGNWGFASDMVGERGERWKVAHVVPKDMLVCASLMVVDAVASSRDALRVLREVIARPMVVGNAVYSQGVPKVLKEPRCGAKDMVRENVASTTVVAFVPRVCLEAPNSVLHMVVGSGVLCQAVQRVHTVELIVVSGMVMLLGKSKCEKFARGRSGLCAAHSSMVKEREASKGGHIAPGVFHGLVSTAAATRSSRDNNHPSSGTIVISDGIDSLDKSTKRQQLMPPQVLVPLSMKSSSSYSSFFDAEKQEEGRNGYNMDIGGGGGNNDFSIPEGRVHGGGLMSLLGVNLTNPFDGI</sequence>
<accession>A0A6A3BKJ5</accession>
<gene>
    <name evidence="1" type="ORF">F3Y22_tig00110109pilonHSYRG00192</name>
</gene>
<dbReference type="EMBL" id="VEPZ02000842">
    <property type="protein sequence ID" value="KAE8716795.1"/>
    <property type="molecule type" value="Genomic_DNA"/>
</dbReference>
<evidence type="ECO:0000313" key="1">
    <source>
        <dbReference type="EMBL" id="KAE8716795.1"/>
    </source>
</evidence>